<dbReference type="Pfam" id="PF18911">
    <property type="entry name" value="PKD_4"/>
    <property type="match status" value="4"/>
</dbReference>
<dbReference type="SUPFAM" id="SSF49299">
    <property type="entry name" value="PKD domain"/>
    <property type="match status" value="4"/>
</dbReference>
<feature type="domain" description="PKD" evidence="3">
    <location>
        <begin position="352"/>
        <end position="403"/>
    </location>
</feature>
<dbReference type="SUPFAM" id="SSF50974">
    <property type="entry name" value="Nitrous oxide reductase, N-terminal domain"/>
    <property type="match status" value="1"/>
</dbReference>
<evidence type="ECO:0000259" key="3">
    <source>
        <dbReference type="PROSITE" id="PS50093"/>
    </source>
</evidence>
<dbReference type="GO" id="GO:0008270">
    <property type="term" value="F:zinc ion binding"/>
    <property type="evidence" value="ECO:0007669"/>
    <property type="project" value="UniProtKB-KW"/>
</dbReference>
<dbReference type="CDD" id="cd14955">
    <property type="entry name" value="NHL_like_4"/>
    <property type="match status" value="2"/>
</dbReference>
<dbReference type="CDD" id="cd00146">
    <property type="entry name" value="PKD"/>
    <property type="match status" value="3"/>
</dbReference>
<keyword evidence="2" id="KW-0472">Membrane</keyword>
<dbReference type="InterPro" id="IPR035986">
    <property type="entry name" value="PKD_dom_sf"/>
</dbReference>
<evidence type="ECO:0000313" key="4">
    <source>
        <dbReference type="EMBL" id="AKB79842.1"/>
    </source>
</evidence>
<feature type="domain" description="PKD" evidence="3">
    <location>
        <begin position="1178"/>
        <end position="1224"/>
    </location>
</feature>
<proteinExistence type="predicted"/>
<dbReference type="PROSITE" id="PS51125">
    <property type="entry name" value="NHL"/>
    <property type="match status" value="12"/>
</dbReference>
<dbReference type="PROSITE" id="PS50093">
    <property type="entry name" value="PKD"/>
    <property type="match status" value="4"/>
</dbReference>
<dbReference type="PATRIC" id="fig|1434110.4.peg.4312"/>
<dbReference type="InterPro" id="IPR047589">
    <property type="entry name" value="DUF11_rpt"/>
</dbReference>
<accession>A0A0E3SHB3</accession>
<evidence type="ECO:0000256" key="2">
    <source>
        <dbReference type="SAM" id="Phobius"/>
    </source>
</evidence>
<name>A0A0E3SHB3_9EURY</name>
<dbReference type="Pfam" id="PF17170">
    <property type="entry name" value="DUF5128"/>
    <property type="match status" value="1"/>
</dbReference>
<feature type="domain" description="PKD" evidence="3">
    <location>
        <begin position="790"/>
        <end position="844"/>
    </location>
</feature>
<dbReference type="InterPro" id="IPR022409">
    <property type="entry name" value="PKD/Chitinase_dom"/>
</dbReference>
<dbReference type="FunFam" id="2.60.40.10:FF:000270">
    <property type="entry name" value="Cell surface protein"/>
    <property type="match status" value="4"/>
</dbReference>
<dbReference type="InterPro" id="IPR011042">
    <property type="entry name" value="6-blade_b-propeller_TolB-like"/>
</dbReference>
<gene>
    <name evidence="4" type="ORF">MSHOH_3359</name>
</gene>
<dbReference type="SMART" id="SM00135">
    <property type="entry name" value="LY"/>
    <property type="match status" value="6"/>
</dbReference>
<dbReference type="STRING" id="1434110.MSHOH_3359"/>
<dbReference type="InterPro" id="IPR000601">
    <property type="entry name" value="PKD_dom"/>
</dbReference>
<sequence length="2329" mass="245056">MKYQRVNISSKLFLCSIIFFLVLMSASVTHAEDYQLVTKWGFPGSDITLFNSPRGVAVDFSGNVYVADTENHRIQKFDSDGGYLVSWGSEGSDDGQFSYPDGVAVDSSGNIYVVDTQNNRIQKFDDYGNFVTQWGSSGTGDGEFSNPQGIAVDPFLGDIYVADTGNNRIQRFDSSGGFISTWGSSGTGNGEFSNPQGIAIDSLGTAYVADTGNNRIQMFGSNGIFLYTWGSSGNGEGEFNVPTGIAFDSLNNVYVVDTSNTRIQKFDSSGMFITTWGYYGSDDGQFSNPQGIAVDSSGSVYVADSDNDCVQKFAKIDPVFPVANFSSNVTSGYAPLLVQFTDLSEHATGCNWDFGDGNTSTEQNPMHVYSAAGNYTVNLTASNLNGTNSTFANISVSVPVLPYHFVKKWGSFGTGNGQFNFPAGVFVDSSGNVYVADTDNNRIQKFDSSGNFIITWGSSGTANGSFSSPHDIAVDSSGNVYVADTDNNRIQKFDSSGNFIITWGSSGTANGNINYPRGIAVDSSGNVYVADTGNNRIQKFDSNGIFLTAWGSVGSDYGSFISPYSIAVDSPSNVYVADTFNHRIQKFDSNGAFLTTWGSSGAVNGSFNYPRGIAVDSSGNVYVTDLYNHRIQKFDGNGTFLTTWGSSGTATGSFIYPTGVAVDSSGSVYVADKNNCRIQKFSTKVFPVSNFSSNVSSGYAPLTVQFNDSSENATEWGWNFGDSSNSTDQNPTHIFSTAGNYTVNLTASNANGTDTKFATITVSEPPVYPAASFSSDVISGFAPLSVQFTDSSGNTTGWNWNFGDGNTSTEQNPTHIYSSVGSYAVNLTVSNGNGTSSAFTDVTVLEQPVAYQSVAYISNSASNTVSIIDTTDNTVKATVNVENNPWGVAATLDGKVYVVNDQSHTLSVIGIATNTVVATVPVGNIPFGVAANLNGTKVYVTNQGSNNVSVIDTATDTVTASVDLESIPAGVAVNPAGTKVYVTQENGNVSVIDTANNTVIANVSVGGIPTGITVSPTGRKAYVTSQSSNTVSVIDTATNIITAIVDVELGPAGVAVSPDGTKVYVANMGSGNVSVIDTASNNVVASVGAGNSPFGVSVTLDGTKAYVANMGSGTVSVIDIANNTVTATVNVGNSPIAFGQFIGPELVFPVANFSTNVTSGYAPLSVQFNDSSETTDEWNWDFGDGNTSIDQNPVHTYSIAGNYTINLTAGNGNGTNSTFANIIVLEYNPAYTIDKTVTDVSGKGSSANVTVAGDVISYQIEVNNTGNTDLTNINVSDPLLGSLTGPSGDNSQTGILNVGENWTYTGNYTVTQSDLNSNGGGDGFINNTVTVDCDELDQESDSAEVPVEQNPAYGISKTVIDVAGRGPEANATSAGDIISYQINVTNDGNIDLTNLSVDDPLISLTGPVESLATDGILKVGEYWIYTGNYTVTQSDLNSNYGGNGYINNTATVNCDELDSQNDSVAVHIEQSPAYIIDKTVTDVAGNGSSANVTKSGDIISYKIDVNNTGNIDLTNVSVSDPLLVNLTGPFGDNSQTGILNVGENWTYTGTYTVTQADLNDNGGGDGFINNTAIVDCNELDQESDSAEVLIEQNPAYGVSKIVIDVAGRGPEANTTSAGDIISYQINVTNYGNIDLTNLSVDDPLISLTGPVESLTTDGILKVGEYWIYTGNYTVTQSDLNSNYGGNGYINNMAAVDCDELDSQNDSVAVPIEQSPAYIIDKTVTDVAGKGSSANITKSGDIISYRIDVNNTGNIDLTNVSVSDPLLVNLTGPSGDNSQVGVLNVGENWTYTGTYTVTQADLNSNGGGDGFINNTATVDCDELGSQNDSVAVSIVQTSAYMIDKTVTDVSGNGSLANVTKAGDVISFQINVTNDGNLDLTNVSVGDSLINLTGPIESLNTDEVLEVSESWIYTGNYTVTQADLNSNGGGDGFINNTATVDCTELDPENDSVAVPIEKNPVCTIKKIVVDIAGNGPAGNISSAGDIIGFQVNVTNSGNIDLTNISVSDSLVNFTGPYGDVANFLLFQPAEIFRSVQNGDGVLSVGETWYYIGNYTVTQEDLNNNGGGDGFLNSTVTFISDETEPMNSSTIQYINDSGNESGNISPGIYIERNPNCSIYKSVLEVVNGENDAVNDAGDIIRYGVLVINEGNVELTGVSVNDPMISLVGPSESKTGDGVLEVGENWTYTGNYTVTHEDMDSNGGGDGDIDNTAIISCNELSNKTSSVEVQLIVPGDSSHGSGTGRARVVSGTAKNDEVNETPVKGNGTRIKFEEETEYVEENTGNYTVKPQTASEETAVESISKLGKIFWTVCLFIACLVIVFLYKRRPEDRK</sequence>
<dbReference type="InterPro" id="IPR050952">
    <property type="entry name" value="TRIM-NHL_E3_ligases"/>
</dbReference>
<dbReference type="InterPro" id="IPR000033">
    <property type="entry name" value="LDLR_classB_rpt"/>
</dbReference>
<dbReference type="NCBIfam" id="TIGR01451">
    <property type="entry name" value="B_ant_repeat"/>
    <property type="match status" value="7"/>
</dbReference>
<keyword evidence="2" id="KW-0812">Transmembrane</keyword>
<dbReference type="SMART" id="SM00089">
    <property type="entry name" value="PKD"/>
    <property type="match status" value="4"/>
</dbReference>
<dbReference type="Gene3D" id="2.130.10.10">
    <property type="entry name" value="YVTN repeat-like/Quinoprotein amine dehydrogenase"/>
    <property type="match status" value="3"/>
</dbReference>
<reference evidence="4 5" key="1">
    <citation type="submission" date="2014-07" db="EMBL/GenBank/DDBJ databases">
        <title>Methanogenic archaea and the global carbon cycle.</title>
        <authorList>
            <person name="Henriksen J.R."/>
            <person name="Luke J."/>
            <person name="Reinhart S."/>
            <person name="Benedict M.N."/>
            <person name="Youngblut N.D."/>
            <person name="Metcalf M.E."/>
            <person name="Whitaker R.J."/>
            <person name="Metcalf W.W."/>
        </authorList>
    </citation>
    <scope>NUCLEOTIDE SEQUENCE [LARGE SCALE GENOMIC DNA]</scope>
    <source>
        <strain evidence="4 5">HB-1</strain>
    </source>
</reference>
<dbReference type="InterPro" id="IPR013783">
    <property type="entry name" value="Ig-like_fold"/>
</dbReference>
<dbReference type="Gene3D" id="2.120.10.30">
    <property type="entry name" value="TolB, C-terminal domain"/>
    <property type="match status" value="4"/>
</dbReference>
<dbReference type="Gene3D" id="2.40.10.500">
    <property type="match status" value="2"/>
</dbReference>
<feature type="transmembrane region" description="Helical" evidence="2">
    <location>
        <begin position="2304"/>
        <end position="2321"/>
    </location>
</feature>
<dbReference type="PANTHER" id="PTHR24104:SF25">
    <property type="entry name" value="PROTEIN LIN-41"/>
    <property type="match status" value="1"/>
</dbReference>
<dbReference type="EMBL" id="CP009516">
    <property type="protein sequence ID" value="AKB79842.1"/>
    <property type="molecule type" value="Genomic_DNA"/>
</dbReference>
<organism evidence="4 5">
    <name type="scientific">Methanosarcina horonobensis HB-1 = JCM 15518</name>
    <dbReference type="NCBI Taxonomy" id="1434110"/>
    <lineage>
        <taxon>Archaea</taxon>
        <taxon>Methanobacteriati</taxon>
        <taxon>Methanobacteriota</taxon>
        <taxon>Stenosarchaea group</taxon>
        <taxon>Methanomicrobia</taxon>
        <taxon>Methanosarcinales</taxon>
        <taxon>Methanosarcinaceae</taxon>
        <taxon>Methanosarcina</taxon>
    </lineage>
</organism>
<keyword evidence="5" id="KW-1185">Reference proteome</keyword>
<dbReference type="KEGG" id="mhor:MSHOH_3359"/>
<dbReference type="InterPro" id="IPR055354">
    <property type="entry name" value="DUF7507"/>
</dbReference>
<dbReference type="InterPro" id="IPR011964">
    <property type="entry name" value="YVTN_b-propeller_repeat"/>
</dbReference>
<dbReference type="HOGENOM" id="CLU_229868_0_0_2"/>
<dbReference type="InterPro" id="IPR011045">
    <property type="entry name" value="N2O_reductase_N"/>
</dbReference>
<dbReference type="PANTHER" id="PTHR24104">
    <property type="entry name" value="E3 UBIQUITIN-PROTEIN LIGASE NHLRC1-RELATED"/>
    <property type="match status" value="1"/>
</dbReference>
<dbReference type="Proteomes" id="UP000033101">
    <property type="component" value="Chromosome"/>
</dbReference>
<dbReference type="Pfam" id="PF24346">
    <property type="entry name" value="DUF7507"/>
    <property type="match status" value="8"/>
</dbReference>
<dbReference type="Gene3D" id="2.60.40.10">
    <property type="entry name" value="Immunoglobulins"/>
    <property type="match status" value="4"/>
</dbReference>
<dbReference type="Pfam" id="PF01436">
    <property type="entry name" value="NHL"/>
    <property type="match status" value="9"/>
</dbReference>
<evidence type="ECO:0000256" key="1">
    <source>
        <dbReference type="ARBA" id="ARBA00022737"/>
    </source>
</evidence>
<dbReference type="InterPro" id="IPR015943">
    <property type="entry name" value="WD40/YVTN_repeat-like_dom_sf"/>
</dbReference>
<dbReference type="InterPro" id="IPR001258">
    <property type="entry name" value="NHL_repeat"/>
</dbReference>
<protein>
    <recommendedName>
        <fullName evidence="3">PKD domain-containing protein</fullName>
    </recommendedName>
</protein>
<evidence type="ECO:0000313" key="5">
    <source>
        <dbReference type="Proteomes" id="UP000033101"/>
    </source>
</evidence>
<dbReference type="SUPFAM" id="SSF101898">
    <property type="entry name" value="NHL repeat"/>
    <property type="match status" value="2"/>
</dbReference>
<feature type="domain" description="PKD" evidence="3">
    <location>
        <begin position="708"/>
        <end position="765"/>
    </location>
</feature>
<dbReference type="NCBIfam" id="TIGR02276">
    <property type="entry name" value="beta_rpt_yvtn"/>
    <property type="match status" value="7"/>
</dbReference>
<keyword evidence="2" id="KW-1133">Transmembrane helix</keyword>
<keyword evidence="1" id="KW-0677">Repeat</keyword>